<dbReference type="RefSeq" id="WP_131002518.1">
    <property type="nucleotide sequence ID" value="NZ_JBHSZR010000003.1"/>
</dbReference>
<evidence type="ECO:0008006" key="5">
    <source>
        <dbReference type="Google" id="ProtNLM"/>
    </source>
</evidence>
<dbReference type="EMBL" id="SIUB01000003">
    <property type="protein sequence ID" value="TBN53573.1"/>
    <property type="molecule type" value="Genomic_DNA"/>
</dbReference>
<protein>
    <recommendedName>
        <fullName evidence="5">Proteinase inhibitor I42 chagasin domain-containing protein</fullName>
    </recommendedName>
</protein>
<name>A0A4Q9GHE4_9HYPH</name>
<evidence type="ECO:0000313" key="4">
    <source>
        <dbReference type="Proteomes" id="UP000291613"/>
    </source>
</evidence>
<dbReference type="SUPFAM" id="SSF141066">
    <property type="entry name" value="ICP-like"/>
    <property type="match status" value="1"/>
</dbReference>
<keyword evidence="1" id="KW-0646">Protease inhibitor</keyword>
<evidence type="ECO:0000256" key="2">
    <source>
        <dbReference type="ARBA" id="ARBA00022704"/>
    </source>
</evidence>
<organism evidence="3 4">
    <name type="scientific">Hansschlegelia quercus</name>
    <dbReference type="NCBI Taxonomy" id="2528245"/>
    <lineage>
        <taxon>Bacteria</taxon>
        <taxon>Pseudomonadati</taxon>
        <taxon>Pseudomonadota</taxon>
        <taxon>Alphaproteobacteria</taxon>
        <taxon>Hyphomicrobiales</taxon>
        <taxon>Methylopilaceae</taxon>
        <taxon>Hansschlegelia</taxon>
    </lineage>
</organism>
<comment type="caution">
    <text evidence="3">The sequence shown here is derived from an EMBL/GenBank/DDBJ whole genome shotgun (WGS) entry which is preliminary data.</text>
</comment>
<proteinExistence type="predicted"/>
<keyword evidence="2" id="KW-0789">Thiol protease inhibitor</keyword>
<reference evidence="3 4" key="1">
    <citation type="submission" date="2019-02" db="EMBL/GenBank/DDBJ databases">
        <title>Hansschlegelia quercus sp. nov., a novel methylotrophic bacterium from buds of oak (Quercus robur L.).</title>
        <authorList>
            <person name="Agafonova N.V."/>
            <person name="Kaparullina E.N."/>
            <person name="Grouzdev D.S."/>
            <person name="Doronina N.V."/>
        </authorList>
    </citation>
    <scope>NUCLEOTIDE SEQUENCE [LARGE SCALE GENOMIC DNA]</scope>
    <source>
        <strain evidence="3 4">Dub</strain>
    </source>
</reference>
<accession>A0A4Q9GHE4</accession>
<dbReference type="GO" id="GO:0004869">
    <property type="term" value="F:cysteine-type endopeptidase inhibitor activity"/>
    <property type="evidence" value="ECO:0007669"/>
    <property type="project" value="UniProtKB-KW"/>
</dbReference>
<evidence type="ECO:0000313" key="3">
    <source>
        <dbReference type="EMBL" id="TBN53573.1"/>
    </source>
</evidence>
<dbReference type="Proteomes" id="UP000291613">
    <property type="component" value="Unassembled WGS sequence"/>
</dbReference>
<gene>
    <name evidence="3" type="ORF">EYR15_07080</name>
</gene>
<sequence length="96" mass="10302">MTPAVEHVPASVGEIVTVTVPNWASAGFRWSAHFDGKSLEEIDHVATAGDDTVTAGIVSFRFRLLAADASLELTLSRPGQGARQTNAYRIGVRQHD</sequence>
<dbReference type="Gene3D" id="2.60.40.2020">
    <property type="match status" value="1"/>
</dbReference>
<evidence type="ECO:0000256" key="1">
    <source>
        <dbReference type="ARBA" id="ARBA00022690"/>
    </source>
</evidence>
<dbReference type="OrthoDB" id="9973092at2"/>
<keyword evidence="4" id="KW-1185">Reference proteome</keyword>
<dbReference type="InterPro" id="IPR036331">
    <property type="entry name" value="Chagasin-like_sf"/>
</dbReference>
<dbReference type="AlphaFoldDB" id="A0A4Q9GHE4"/>